<dbReference type="FunFam" id="3.40.50.2000:FF:000050">
    <property type="entry name" value="UDP-glucuronosyltransferase"/>
    <property type="match status" value="1"/>
</dbReference>
<comment type="subcellular location">
    <subcellularLocation>
        <location evidence="5">Membrane</location>
        <topology evidence="5">Single-pass membrane protein</topology>
    </subcellularLocation>
</comment>
<comment type="similarity">
    <text evidence="1 4">Belongs to the UDP-glycosyltransferase family.</text>
</comment>
<evidence type="ECO:0000256" key="5">
    <source>
        <dbReference type="RuleBase" id="RU362059"/>
    </source>
</evidence>
<dbReference type="PROSITE" id="PS00375">
    <property type="entry name" value="UDPGT"/>
    <property type="match status" value="1"/>
</dbReference>
<dbReference type="AlphaFoldDB" id="A0A6M2DZS4"/>
<keyword evidence="5" id="KW-1133">Transmembrane helix</keyword>
<dbReference type="PANTHER" id="PTHR48043">
    <property type="entry name" value="EG:EG0003.4 PROTEIN-RELATED"/>
    <property type="match status" value="1"/>
</dbReference>
<evidence type="ECO:0000256" key="3">
    <source>
        <dbReference type="ARBA" id="ARBA00022679"/>
    </source>
</evidence>
<dbReference type="InterPro" id="IPR050271">
    <property type="entry name" value="UDP-glycosyltransferase"/>
</dbReference>
<accession>A0A6M2DZS4</accession>
<dbReference type="EMBL" id="GIIL01006842">
    <property type="protein sequence ID" value="NOV50568.1"/>
    <property type="molecule type" value="Transcribed_RNA"/>
</dbReference>
<reference evidence="6" key="1">
    <citation type="submission" date="2020-03" db="EMBL/GenBank/DDBJ databases">
        <title>Transcriptomic Profiling of the Digestive Tract of the Rat Flea, Xenopsylla cheopis, Following Blood Feeding and Infection with Yersinia pestis.</title>
        <authorList>
            <person name="Bland D.M."/>
            <person name="Martens C.A."/>
            <person name="Virtaneva K."/>
            <person name="Kanakabandi K."/>
            <person name="Long D."/>
            <person name="Rosenke R."/>
            <person name="Saturday G.A."/>
            <person name="Hoyt F.H."/>
            <person name="Bruno D.P."/>
            <person name="Ribeiro J.M.C."/>
            <person name="Hinnebusch J."/>
        </authorList>
    </citation>
    <scope>NUCLEOTIDE SEQUENCE</scope>
</reference>
<keyword evidence="2 4" id="KW-0328">Glycosyltransferase</keyword>
<comment type="catalytic activity">
    <reaction evidence="5">
        <text>glucuronate acceptor + UDP-alpha-D-glucuronate = acceptor beta-D-glucuronoside + UDP + H(+)</text>
        <dbReference type="Rhea" id="RHEA:21032"/>
        <dbReference type="ChEBI" id="CHEBI:15378"/>
        <dbReference type="ChEBI" id="CHEBI:58052"/>
        <dbReference type="ChEBI" id="CHEBI:58223"/>
        <dbReference type="ChEBI" id="CHEBI:132367"/>
        <dbReference type="ChEBI" id="CHEBI:132368"/>
        <dbReference type="EC" id="2.4.1.17"/>
    </reaction>
</comment>
<evidence type="ECO:0000256" key="1">
    <source>
        <dbReference type="ARBA" id="ARBA00009995"/>
    </source>
</evidence>
<dbReference type="InterPro" id="IPR035595">
    <property type="entry name" value="UDP_glycos_trans_CS"/>
</dbReference>
<keyword evidence="5" id="KW-0812">Transmembrane</keyword>
<evidence type="ECO:0000313" key="6">
    <source>
        <dbReference type="EMBL" id="NOV50568.1"/>
    </source>
</evidence>
<proteinExistence type="inferred from homology"/>
<dbReference type="GO" id="GO:0015020">
    <property type="term" value="F:glucuronosyltransferase activity"/>
    <property type="evidence" value="ECO:0007669"/>
    <property type="project" value="UniProtKB-EC"/>
</dbReference>
<dbReference type="Pfam" id="PF00201">
    <property type="entry name" value="UDPGT"/>
    <property type="match status" value="1"/>
</dbReference>
<dbReference type="PANTHER" id="PTHR48043:SF159">
    <property type="entry name" value="EG:EG0003.4 PROTEIN-RELATED"/>
    <property type="match status" value="1"/>
</dbReference>
<dbReference type="GO" id="GO:0016020">
    <property type="term" value="C:membrane"/>
    <property type="evidence" value="ECO:0007669"/>
    <property type="project" value="UniProtKB-SubCell"/>
</dbReference>
<sequence>MVQLSVSFVVILGFTCLSINGARILGLFPFTAKSHFNVMEPIVKELASRGHQLTVVSNFPHKTKSQNYTDIAVNPFDHWQVLGADAQTSAYDITGVSTAALLDVVIKMGLATTENAFQTKEVQELVHAGPEVKFDLIITEAFFHDAFLLFAHKFKCPVIAVTSCILPFAYNEALGNISPWSHVPFDYSDSDDKMDFQQRLSNALDIITDKIIRRFWYWPQMQILAEKYFSHLEGPLPNVRDLMSNVSLLLTNSHVSLNRPRPLLPGIVEVGGLHIRPVKPLPKDIQVLLDDCKNGAVYFSMGSNLKGKDLPPKARAALFQALGRLPQLVLWKWEGSQKDLGEDIPKNVVVRPWWPQSDVLAHPKVRLFITHGGLLSVQESIHRGVPLLVLPIYGDQKLNSMRATRGGYGLTIPFNELSEERVYDSVSQLLNNPTYTDNVKTLSEIFRDRIIDPLDTAIYWIEYVIRHKGAKHLRTAAIDLPWYSYYMLDILVVIIILLAMPFFIAKMLHSFVKKMFK</sequence>
<dbReference type="CDD" id="cd03784">
    <property type="entry name" value="GT1_Gtf-like"/>
    <property type="match status" value="1"/>
</dbReference>
<evidence type="ECO:0000256" key="2">
    <source>
        <dbReference type="ARBA" id="ARBA00022676"/>
    </source>
</evidence>
<protein>
    <recommendedName>
        <fullName evidence="5">UDP-glucuronosyltransferase</fullName>
        <ecNumber evidence="5">2.4.1.17</ecNumber>
    </recommendedName>
</protein>
<dbReference type="EC" id="2.4.1.17" evidence="5"/>
<keyword evidence="5" id="KW-0472">Membrane</keyword>
<organism evidence="6">
    <name type="scientific">Xenopsylla cheopis</name>
    <name type="common">Oriental rat flea</name>
    <name type="synonym">Pulex cheopis</name>
    <dbReference type="NCBI Taxonomy" id="163159"/>
    <lineage>
        <taxon>Eukaryota</taxon>
        <taxon>Metazoa</taxon>
        <taxon>Ecdysozoa</taxon>
        <taxon>Arthropoda</taxon>
        <taxon>Hexapoda</taxon>
        <taxon>Insecta</taxon>
        <taxon>Pterygota</taxon>
        <taxon>Neoptera</taxon>
        <taxon>Endopterygota</taxon>
        <taxon>Siphonaptera</taxon>
        <taxon>Pulicidae</taxon>
        <taxon>Xenopsyllinae</taxon>
        <taxon>Xenopsylla</taxon>
    </lineage>
</organism>
<evidence type="ECO:0000256" key="4">
    <source>
        <dbReference type="RuleBase" id="RU003718"/>
    </source>
</evidence>
<dbReference type="InterPro" id="IPR002213">
    <property type="entry name" value="UDP_glucos_trans"/>
</dbReference>
<feature type="transmembrane region" description="Helical" evidence="5">
    <location>
        <begin position="482"/>
        <end position="505"/>
    </location>
</feature>
<dbReference type="Gene3D" id="3.40.50.2000">
    <property type="entry name" value="Glycogen Phosphorylase B"/>
    <property type="match status" value="2"/>
</dbReference>
<keyword evidence="3 4" id="KW-0808">Transferase</keyword>
<name>A0A6M2DZS4_XENCH</name>
<dbReference type="SUPFAM" id="SSF53756">
    <property type="entry name" value="UDP-Glycosyltransferase/glycogen phosphorylase"/>
    <property type="match status" value="1"/>
</dbReference>